<dbReference type="InterPro" id="IPR036005">
    <property type="entry name" value="Creatinase/aminopeptidase-like"/>
</dbReference>
<feature type="domain" description="Xaa-Pro dipeptidase N-terminal" evidence="9">
    <location>
        <begin position="7"/>
        <end position="158"/>
    </location>
</feature>
<dbReference type="GO" id="GO:0046872">
    <property type="term" value="F:metal ion binding"/>
    <property type="evidence" value="ECO:0007669"/>
    <property type="project" value="UniProtKB-KW"/>
</dbReference>
<dbReference type="Gene3D" id="3.90.230.10">
    <property type="entry name" value="Creatinase/methionine aminopeptidase superfamily"/>
    <property type="match status" value="1"/>
</dbReference>
<evidence type="ECO:0000259" key="8">
    <source>
        <dbReference type="Pfam" id="PF00557"/>
    </source>
</evidence>
<evidence type="ECO:0000256" key="7">
    <source>
        <dbReference type="HAMAP-Rule" id="MF_01279"/>
    </source>
</evidence>
<dbReference type="GO" id="GO:0006508">
    <property type="term" value="P:proteolysis"/>
    <property type="evidence" value="ECO:0007669"/>
    <property type="project" value="UniProtKB-KW"/>
</dbReference>
<dbReference type="SUPFAM" id="SSF55920">
    <property type="entry name" value="Creatinase/aminopeptidase"/>
    <property type="match status" value="1"/>
</dbReference>
<dbReference type="InterPro" id="IPR052433">
    <property type="entry name" value="X-Pro_dipept-like"/>
</dbReference>
<accession>A0AA95GBH0</accession>
<feature type="binding site" evidence="7">
    <location>
        <position position="258"/>
    </location>
    <ligand>
        <name>Mn(2+)</name>
        <dbReference type="ChEBI" id="CHEBI:29035"/>
        <label>2</label>
    </ligand>
</feature>
<feature type="binding site" evidence="7">
    <location>
        <position position="247"/>
    </location>
    <ligand>
        <name>Mn(2+)</name>
        <dbReference type="ChEBI" id="CHEBI:29035"/>
        <label>2</label>
    </ligand>
</feature>
<evidence type="ECO:0000313" key="10">
    <source>
        <dbReference type="EMBL" id="WGL95916.1"/>
    </source>
</evidence>
<evidence type="ECO:0000256" key="5">
    <source>
        <dbReference type="ARBA" id="ARBA00023049"/>
    </source>
</evidence>
<dbReference type="Gene3D" id="3.40.350.10">
    <property type="entry name" value="Creatinase/prolidase N-terminal domain"/>
    <property type="match status" value="1"/>
</dbReference>
<keyword evidence="2 7" id="KW-0479">Metal-binding</keyword>
<dbReference type="GO" id="GO:0005829">
    <property type="term" value="C:cytosol"/>
    <property type="evidence" value="ECO:0007669"/>
    <property type="project" value="TreeGrafter"/>
</dbReference>
<dbReference type="InterPro" id="IPR000994">
    <property type="entry name" value="Pept_M24"/>
</dbReference>
<feature type="binding site" evidence="7">
    <location>
        <position position="385"/>
    </location>
    <ligand>
        <name>Mn(2+)</name>
        <dbReference type="ChEBI" id="CHEBI:29035"/>
        <label>1</label>
    </ligand>
</feature>
<keyword evidence="1 7" id="KW-0645">Protease</keyword>
<dbReference type="NCBIfam" id="NF010133">
    <property type="entry name" value="PRK13607.1"/>
    <property type="match status" value="1"/>
</dbReference>
<dbReference type="PROSITE" id="PS00491">
    <property type="entry name" value="PROLINE_PEPTIDASE"/>
    <property type="match status" value="1"/>
</dbReference>
<gene>
    <name evidence="7 10" type="primary">pepQ</name>
    <name evidence="10" type="ORF">QE207_04835</name>
</gene>
<dbReference type="InterPro" id="IPR048819">
    <property type="entry name" value="PepQ_N"/>
</dbReference>
<comment type="similarity">
    <text evidence="7">Belongs to the peptidase M24B family. Bacterial-type prolidase subfamily.</text>
</comment>
<feature type="domain" description="Peptidase M24" evidence="8">
    <location>
        <begin position="170"/>
        <end position="430"/>
    </location>
</feature>
<dbReference type="InterPro" id="IPR029149">
    <property type="entry name" value="Creatin/AminoP/Spt16_N"/>
</dbReference>
<dbReference type="Pfam" id="PF00557">
    <property type="entry name" value="Peptidase_M24"/>
    <property type="match status" value="1"/>
</dbReference>
<dbReference type="GO" id="GO:0102009">
    <property type="term" value="F:proline dipeptidase activity"/>
    <property type="evidence" value="ECO:0007669"/>
    <property type="project" value="UniProtKB-EC"/>
</dbReference>
<dbReference type="PANTHER" id="PTHR43226:SF8">
    <property type="entry name" value="XAA-PRO DIPEPTIDASE"/>
    <property type="match status" value="1"/>
</dbReference>
<keyword evidence="4 7" id="KW-0224">Dipeptidase</keyword>
<dbReference type="EMBL" id="CP123498">
    <property type="protein sequence ID" value="WGL95916.1"/>
    <property type="molecule type" value="Genomic_DNA"/>
</dbReference>
<evidence type="ECO:0000313" key="11">
    <source>
        <dbReference type="Proteomes" id="UP001177597"/>
    </source>
</evidence>
<dbReference type="RefSeq" id="WP_280629636.1">
    <property type="nucleotide sequence ID" value="NZ_CP123498.1"/>
</dbReference>
<comment type="catalytic activity">
    <reaction evidence="7">
        <text>Xaa-L-Pro dipeptide + H2O = an L-alpha-amino acid + L-proline</text>
        <dbReference type="Rhea" id="RHEA:76407"/>
        <dbReference type="ChEBI" id="CHEBI:15377"/>
        <dbReference type="ChEBI" id="CHEBI:59869"/>
        <dbReference type="ChEBI" id="CHEBI:60039"/>
        <dbReference type="ChEBI" id="CHEBI:195196"/>
        <dbReference type="EC" id="3.4.13.9"/>
    </reaction>
</comment>
<evidence type="ECO:0000256" key="6">
    <source>
        <dbReference type="ARBA" id="ARBA00023211"/>
    </source>
</evidence>
<evidence type="ECO:0000259" key="9">
    <source>
        <dbReference type="Pfam" id="PF21216"/>
    </source>
</evidence>
<evidence type="ECO:0000256" key="1">
    <source>
        <dbReference type="ARBA" id="ARBA00022670"/>
    </source>
</evidence>
<evidence type="ECO:0000256" key="4">
    <source>
        <dbReference type="ARBA" id="ARBA00022997"/>
    </source>
</evidence>
<evidence type="ECO:0000256" key="2">
    <source>
        <dbReference type="ARBA" id="ARBA00022723"/>
    </source>
</evidence>
<comment type="cofactor">
    <cofactor evidence="7">
        <name>Mn(2+)</name>
        <dbReference type="ChEBI" id="CHEBI:29035"/>
    </cofactor>
    <text evidence="7">Binds 2 manganese ions per subunit.</text>
</comment>
<sequence>MENLASQYQEHIKILQQRTQNALKNNKLNALLIHSGEPQGVFLDDYHYPFRANPHFKAWLPITQVAHCWLLVDGVSKPKLWFYSPIDYWHSIDPLPDSFWVKEFELFHLKQANDIKQGLLQLDKKHIGYIGESIVQAKELGISAVNINHKSVLDYFHYYRAYKTNYEISCLQQAQKMAIAGHHAAREAFYQGASEFDINISYLQATGQRDIDVPYSNIIALNENCSVLHYTKLKYQPPKKMYSFLIDAGSEYHGYAADITRTYAGKNNNEFANLINDLDSKQQILIDTIKSGIRYTEYHYRMHQHIASLLLDHGIICNISEEAMIKEGLTTPFFPHGLGHLLGLQVHDVGGFMQDETGAVLAAPDCYPFLRCTRILQPGMVLTIEPGLYFIETLLAPWREGSFSKFFNWHKIASLMPNGGIRIEDNIIIYENKVENMTRNLHLK</sequence>
<dbReference type="Proteomes" id="UP001177597">
    <property type="component" value="Chromosome"/>
</dbReference>
<keyword evidence="5 7" id="KW-0482">Metalloprotease</keyword>
<proteinExistence type="inferred from homology"/>
<organism evidence="10 11">
    <name type="scientific">Arsenophonus nasoniae</name>
    <name type="common">son-killer infecting Nasonia vitripennis</name>
    <dbReference type="NCBI Taxonomy" id="638"/>
    <lineage>
        <taxon>Bacteria</taxon>
        <taxon>Pseudomonadati</taxon>
        <taxon>Pseudomonadota</taxon>
        <taxon>Gammaproteobacteria</taxon>
        <taxon>Enterobacterales</taxon>
        <taxon>Morganellaceae</taxon>
        <taxon>Arsenophonus</taxon>
    </lineage>
</organism>
<reference evidence="10" key="1">
    <citation type="submission" date="2023-04" db="EMBL/GenBank/DDBJ databases">
        <title>Genome dynamics across the evolutionary transition to endosymbiosis.</title>
        <authorList>
            <person name="Siozios S."/>
            <person name="Nadal-Jimenez P."/>
            <person name="Azagi T."/>
            <person name="Sprong H."/>
            <person name="Frost C.L."/>
            <person name="Parratt S.R."/>
            <person name="Taylor G."/>
            <person name="Brettell L."/>
            <person name="Lew K.C."/>
            <person name="Croft L."/>
            <person name="King K.C."/>
            <person name="Brockhurst M.A."/>
            <person name="Hypsa V."/>
            <person name="Novakova E."/>
            <person name="Darby A.C."/>
            <person name="Hurst G.D.D."/>
        </authorList>
    </citation>
    <scope>NUCLEOTIDE SEQUENCE</scope>
    <source>
        <strain evidence="10">AIh</strain>
    </source>
</reference>
<dbReference type="GO" id="GO:0008235">
    <property type="term" value="F:metalloexopeptidase activity"/>
    <property type="evidence" value="ECO:0007669"/>
    <property type="project" value="UniProtKB-UniRule"/>
</dbReference>
<protein>
    <recommendedName>
        <fullName evidence="7">Xaa-Pro dipeptidase</fullName>
        <shortName evidence="7">X-Pro dipeptidase</shortName>
        <ecNumber evidence="7">3.4.13.9</ecNumber>
    </recommendedName>
    <alternativeName>
        <fullName evidence="7">Imidodipeptidase</fullName>
    </alternativeName>
    <alternativeName>
        <fullName evidence="7">Proline dipeptidase</fullName>
        <shortName evidence="7">Prolidase</shortName>
    </alternativeName>
</protein>
<dbReference type="PANTHER" id="PTHR43226">
    <property type="entry name" value="XAA-PRO AMINOPEPTIDASE 3"/>
    <property type="match status" value="1"/>
</dbReference>
<feature type="binding site" evidence="7">
    <location>
        <position position="424"/>
    </location>
    <ligand>
        <name>Mn(2+)</name>
        <dbReference type="ChEBI" id="CHEBI:29035"/>
        <label>2</label>
    </ligand>
</feature>
<feature type="binding site" evidence="7">
    <location>
        <position position="340"/>
    </location>
    <ligand>
        <name>Mn(2+)</name>
        <dbReference type="ChEBI" id="CHEBI:29035"/>
        <label>1</label>
    </ligand>
</feature>
<comment type="function">
    <text evidence="7">Splits dipeptides with a prolyl residue in the C-terminal position.</text>
</comment>
<dbReference type="InterPro" id="IPR022846">
    <property type="entry name" value="X_Pro_dipept"/>
</dbReference>
<dbReference type="InterPro" id="IPR001131">
    <property type="entry name" value="Peptidase_M24B_aminopep-P_CS"/>
</dbReference>
<evidence type="ECO:0000256" key="3">
    <source>
        <dbReference type="ARBA" id="ARBA00022801"/>
    </source>
</evidence>
<feature type="binding site" evidence="7">
    <location>
        <position position="424"/>
    </location>
    <ligand>
        <name>Mn(2+)</name>
        <dbReference type="ChEBI" id="CHEBI:29035"/>
        <label>1</label>
    </ligand>
</feature>
<dbReference type="Pfam" id="PF21216">
    <property type="entry name" value="PepQ_N"/>
    <property type="match status" value="1"/>
</dbReference>
<feature type="binding site" evidence="7">
    <location>
        <position position="258"/>
    </location>
    <ligand>
        <name>Mn(2+)</name>
        <dbReference type="ChEBI" id="CHEBI:29035"/>
        <label>1</label>
    </ligand>
</feature>
<dbReference type="HAMAP" id="MF_01279">
    <property type="entry name" value="X_Pro_dipeptid"/>
    <property type="match status" value="1"/>
</dbReference>
<keyword evidence="6 7" id="KW-0464">Manganese</keyword>
<keyword evidence="3 7" id="KW-0378">Hydrolase</keyword>
<dbReference type="GO" id="GO:0004177">
    <property type="term" value="F:aminopeptidase activity"/>
    <property type="evidence" value="ECO:0007669"/>
    <property type="project" value="TreeGrafter"/>
</dbReference>
<dbReference type="GO" id="GO:0016795">
    <property type="term" value="F:phosphoric triester hydrolase activity"/>
    <property type="evidence" value="ECO:0007669"/>
    <property type="project" value="InterPro"/>
</dbReference>
<dbReference type="AlphaFoldDB" id="A0AA95GBH0"/>
<dbReference type="EC" id="3.4.13.9" evidence="7"/>
<name>A0AA95GBH0_9GAMM</name>